<dbReference type="Proteomes" id="UP000060513">
    <property type="component" value="Chromosome"/>
</dbReference>
<dbReference type="InterPro" id="IPR036388">
    <property type="entry name" value="WH-like_DNA-bd_sf"/>
</dbReference>
<organism evidence="2">
    <name type="scientific">Streptomyces pristinaespiralis</name>
    <dbReference type="NCBI Taxonomy" id="38300"/>
    <lineage>
        <taxon>Bacteria</taxon>
        <taxon>Bacillati</taxon>
        <taxon>Actinomycetota</taxon>
        <taxon>Actinomycetes</taxon>
        <taxon>Kitasatosporales</taxon>
        <taxon>Streptomycetaceae</taxon>
        <taxon>Streptomyces</taxon>
    </lineage>
</organism>
<dbReference type="PATRIC" id="fig|38300.4.peg.1591"/>
<gene>
    <name evidence="2" type="ORF">SPRI_1490</name>
</gene>
<evidence type="ECO:0000313" key="2">
    <source>
        <dbReference type="EMBL" id="ALC19796.1"/>
    </source>
</evidence>
<dbReference type="KEGG" id="spri:SPRI_1490"/>
<dbReference type="SUPFAM" id="SSF46785">
    <property type="entry name" value="Winged helix' DNA-binding domain"/>
    <property type="match status" value="1"/>
</dbReference>
<evidence type="ECO:0000313" key="3">
    <source>
        <dbReference type="Proteomes" id="UP000060513"/>
    </source>
</evidence>
<dbReference type="AlphaFoldDB" id="A0A0M4D789"/>
<dbReference type="InterPro" id="IPR036390">
    <property type="entry name" value="WH_DNA-bd_sf"/>
</dbReference>
<dbReference type="EMBL" id="CP011340">
    <property type="protein sequence ID" value="ALC19796.1"/>
    <property type="molecule type" value="Genomic_DNA"/>
</dbReference>
<protein>
    <submittedName>
        <fullName evidence="2">Crp/Fnr family transcriptional regulator</fullName>
    </submittedName>
</protein>
<accession>A0A0M4D789</accession>
<evidence type="ECO:0000256" key="1">
    <source>
        <dbReference type="SAM" id="MobiDB-lite"/>
    </source>
</evidence>
<reference evidence="2 3" key="1">
    <citation type="submission" date="2015-08" db="EMBL/GenBank/DDBJ databases">
        <title>Genome sequence of the pristinamycin over-producing bacterium Streptomyces pristinaespiralis HCCB10218.</title>
        <authorList>
            <person name="Tian J."/>
            <person name="Yang J."/>
            <person name="Li L."/>
            <person name="Ruan L."/>
            <person name="Wei W."/>
            <person name="Zheng G."/>
            <person name="Wei Z."/>
            <person name="Yang S."/>
            <person name="Ge M."/>
            <person name="Jiang W."/>
            <person name="Lu Y."/>
        </authorList>
    </citation>
    <scope>NUCLEOTIDE SEQUENCE [LARGE SCALE GENOMIC DNA]</scope>
    <source>
        <strain evidence="2 3">HCCB 10218</strain>
    </source>
</reference>
<proteinExistence type="predicted"/>
<dbReference type="STRING" id="38300.SPRI_1490"/>
<name>A0A0M4D789_STRPR</name>
<sequence>MLCAMPSKDGPPTRLGRAGRGHRELVLELLRRHGSLSRSRLGDLSGLSRTTLYDTVAALVDDGAVVASPPDPVRRGPGRPAQELTACPEAGRAVD</sequence>
<feature type="region of interest" description="Disordered" evidence="1">
    <location>
        <begin position="68"/>
        <end position="95"/>
    </location>
</feature>
<dbReference type="Gene3D" id="1.10.10.10">
    <property type="entry name" value="Winged helix-like DNA-binding domain superfamily/Winged helix DNA-binding domain"/>
    <property type="match status" value="1"/>
</dbReference>
<dbReference type="Pfam" id="PF13412">
    <property type="entry name" value="HTH_24"/>
    <property type="match status" value="1"/>
</dbReference>